<dbReference type="EMBL" id="JACHJI010000037">
    <property type="protein sequence ID" value="MBB4903670.1"/>
    <property type="molecule type" value="Genomic_DNA"/>
</dbReference>
<name>A0A7W7PYI2_9ACTN</name>
<keyword evidence="3" id="KW-1185">Reference proteome</keyword>
<dbReference type="RefSeq" id="WP_184829855.1">
    <property type="nucleotide sequence ID" value="NZ_BMTK01000058.1"/>
</dbReference>
<proteinExistence type="predicted"/>
<feature type="domain" description="vWA-MoxR associated protein middle region 2" evidence="1">
    <location>
        <begin position="194"/>
        <end position="406"/>
    </location>
</feature>
<dbReference type="InterPro" id="IPR045446">
    <property type="entry name" value="VMAP-M2"/>
</dbReference>
<gene>
    <name evidence="2" type="ORF">FHS37_007767</name>
</gene>
<organism evidence="2 3">
    <name type="scientific">Streptomyces griseomycini</name>
    <dbReference type="NCBI Taxonomy" id="66895"/>
    <lineage>
        <taxon>Bacteria</taxon>
        <taxon>Bacillati</taxon>
        <taxon>Actinomycetota</taxon>
        <taxon>Actinomycetes</taxon>
        <taxon>Kitasatosporales</taxon>
        <taxon>Streptomycetaceae</taxon>
        <taxon>Streptomyces</taxon>
    </lineage>
</organism>
<dbReference type="AlphaFoldDB" id="A0A7W7PYI2"/>
<evidence type="ECO:0000313" key="3">
    <source>
        <dbReference type="Proteomes" id="UP000579523"/>
    </source>
</evidence>
<accession>A0A7W7PYI2</accession>
<dbReference type="Pfam" id="PF19965">
    <property type="entry name" value="VMAP-M2"/>
    <property type="match status" value="1"/>
</dbReference>
<sequence>MTTLANPPRHVLVVGAQCENAKLEGLEDAARDLHAVLVDPELGGCVDRGEHSLLIGNNLGKARVCEAVERAAEDARRDGGLLVLALLGHGEGAEGAPLHFVTSGMEGAPRLSNVDVSSLLGDVLNHPGLAGLITIVDTCLAGGAVPATPMVTAGPQAGNVRFSLLFGATAKEAAYRLRLSKTLIRLIEEGLPDAGEFLRVDDDLMEQLREQISGQQPGRCIFDGAPFFGDVLWLARNRAASYSHELGPIASKAVRDAVRRIDSTLQLSTEGEIAAWLKENQQTAGVGSRLAVHRLHEVLDELAVSRKTLNVANKVFGPHLTEDDLLLAGMLAGLPLHLLRREAPPNLRDLVEYAAHHGGAAEGQHRALAHLAAAMTHVAGCGDTLPEEVVIWAQDFGLTPMVNSRLRELNHQSHPDRAPRLVLVLADDGGESVVRVDAWLLFGRAVLGSQRFPCSPGEKGLKTALAQAVAWSGPWANLAGKRLKYIDVAAPTLVLLDCPPEEQVFRKQMTLGVNYTVTTRWSGLLAPPHGTTVDDMLQVGEELLVSLDDSKCSGPDWLHADQMGTVEQVQKHLSNHGFGQRVWAVASLPTTDWDFIAQELLEHTPALVWPRQKDVSDKQKLKASVGKYWRALPLHVAQAYQQDLSGDLSHDDELGPLAAVRVAWHDKDWQAFCRRRASTVLRAPDEMMYKEQA</sequence>
<protein>
    <recommendedName>
        <fullName evidence="1">vWA-MoxR associated protein middle region 2 domain-containing protein</fullName>
    </recommendedName>
</protein>
<reference evidence="2 3" key="1">
    <citation type="submission" date="2020-08" db="EMBL/GenBank/DDBJ databases">
        <title>Genomic Encyclopedia of Type Strains, Phase III (KMG-III): the genomes of soil and plant-associated and newly described type strains.</title>
        <authorList>
            <person name="Whitman W."/>
        </authorList>
    </citation>
    <scope>NUCLEOTIDE SEQUENCE [LARGE SCALE GENOMIC DNA]</scope>
    <source>
        <strain evidence="2 3">CECT 3273</strain>
    </source>
</reference>
<evidence type="ECO:0000313" key="2">
    <source>
        <dbReference type="EMBL" id="MBB4903670.1"/>
    </source>
</evidence>
<dbReference type="Proteomes" id="UP000579523">
    <property type="component" value="Unassembled WGS sequence"/>
</dbReference>
<evidence type="ECO:0000259" key="1">
    <source>
        <dbReference type="Pfam" id="PF19965"/>
    </source>
</evidence>
<comment type="caution">
    <text evidence="2">The sequence shown here is derived from an EMBL/GenBank/DDBJ whole genome shotgun (WGS) entry which is preliminary data.</text>
</comment>